<protein>
    <recommendedName>
        <fullName evidence="4">PhiRv1 phage protein</fullName>
    </recommendedName>
</protein>
<keyword evidence="3" id="KW-1185">Reference proteome</keyword>
<dbReference type="EMBL" id="BRZI01000072">
    <property type="protein sequence ID" value="GLD33282.1"/>
    <property type="molecule type" value="Genomic_DNA"/>
</dbReference>
<evidence type="ECO:0000313" key="2">
    <source>
        <dbReference type="EMBL" id="GLD33282.1"/>
    </source>
</evidence>
<sequence length="71" mass="7763">MALSSETAHYRARIGALSRDRKPDDPELVEARRALRAHQLAEHVARVVAQAPPLTAEQRERIAAILRGGAA</sequence>
<dbReference type="Proteomes" id="UP001165663">
    <property type="component" value="Unassembled WGS sequence"/>
</dbReference>
<dbReference type="AlphaFoldDB" id="A0A9P3QBU9"/>
<dbReference type="Proteomes" id="UP001064782">
    <property type="component" value="Unassembled WGS sequence"/>
</dbReference>
<reference evidence="2" key="1">
    <citation type="submission" date="2022-08" db="EMBL/GenBank/DDBJ databases">
        <title>Mycobacterium kiyosense sp. nov., scotochromogenic slow-glowing species isolated from respiratory specimens.</title>
        <authorList>
            <person name="Fukano H."/>
            <person name="Kazumi Y."/>
            <person name="Sakagami N."/>
            <person name="Ato M."/>
            <person name="Mitarai S."/>
            <person name="Hoshino Y."/>
        </authorList>
    </citation>
    <scope>NUCLEOTIDE SEQUENCE</scope>
    <source>
        <strain evidence="2">1413</strain>
        <strain evidence="1">SRL2020-028</strain>
    </source>
</reference>
<evidence type="ECO:0000313" key="1">
    <source>
        <dbReference type="EMBL" id="GLB84628.1"/>
    </source>
</evidence>
<gene>
    <name evidence="2" type="ORF">Mkiyose1413_51650</name>
    <name evidence="1" type="ORF">SRL2020028_38840</name>
</gene>
<evidence type="ECO:0000313" key="3">
    <source>
        <dbReference type="Proteomes" id="UP001064782"/>
    </source>
</evidence>
<dbReference type="GeneID" id="83631385"/>
<proteinExistence type="predicted"/>
<comment type="caution">
    <text evidence="2">The sequence shown here is derived from an EMBL/GenBank/DDBJ whole genome shotgun (WGS) entry which is preliminary data.</text>
</comment>
<name>A0A9P3QBU9_9MYCO</name>
<dbReference type="EMBL" id="BRXE01000056">
    <property type="protein sequence ID" value="GLB84628.1"/>
    <property type="molecule type" value="Genomic_DNA"/>
</dbReference>
<evidence type="ECO:0008006" key="4">
    <source>
        <dbReference type="Google" id="ProtNLM"/>
    </source>
</evidence>
<organism evidence="2 3">
    <name type="scientific">Mycobacterium kiyosense</name>
    <dbReference type="NCBI Taxonomy" id="2871094"/>
    <lineage>
        <taxon>Bacteria</taxon>
        <taxon>Bacillati</taxon>
        <taxon>Actinomycetota</taxon>
        <taxon>Actinomycetes</taxon>
        <taxon>Mycobacteriales</taxon>
        <taxon>Mycobacteriaceae</taxon>
        <taxon>Mycobacterium</taxon>
    </lineage>
</organism>
<accession>A0A9P3QBU9</accession>
<dbReference type="RefSeq" id="WP_236975249.1">
    <property type="nucleotide sequence ID" value="NZ_BRXE01000056.1"/>
</dbReference>